<reference evidence="1" key="2">
    <citation type="journal article" date="2021" name="PeerJ">
        <title>Extensive microbial diversity within the chicken gut microbiome revealed by metagenomics and culture.</title>
        <authorList>
            <person name="Gilroy R."/>
            <person name="Ravi A."/>
            <person name="Getino M."/>
            <person name="Pursley I."/>
            <person name="Horton D.L."/>
            <person name="Alikhan N.F."/>
            <person name="Baker D."/>
            <person name="Gharbi K."/>
            <person name="Hall N."/>
            <person name="Watson M."/>
            <person name="Adriaenssens E.M."/>
            <person name="Foster-Nyarko E."/>
            <person name="Jarju S."/>
            <person name="Secka A."/>
            <person name="Antonio M."/>
            <person name="Oren A."/>
            <person name="Chaudhuri R.R."/>
            <person name="La Ragione R."/>
            <person name="Hildebrand F."/>
            <person name="Pallen M.J."/>
        </authorList>
    </citation>
    <scope>NUCLEOTIDE SEQUENCE</scope>
    <source>
        <strain evidence="1">CHK154-7741</strain>
    </source>
</reference>
<dbReference type="Proteomes" id="UP000886748">
    <property type="component" value="Unassembled WGS sequence"/>
</dbReference>
<organism evidence="1 2">
    <name type="scientific">Candidatus Limenecus avicola</name>
    <dbReference type="NCBI Taxonomy" id="2840847"/>
    <lineage>
        <taxon>Bacteria</taxon>
        <taxon>Bacillati</taxon>
        <taxon>Bacillota</taxon>
        <taxon>Clostridia</taxon>
        <taxon>Eubacteriales</taxon>
        <taxon>Clostridiaceae</taxon>
        <taxon>Clostridiaceae incertae sedis</taxon>
        <taxon>Candidatus Limenecus</taxon>
    </lineage>
</organism>
<gene>
    <name evidence="1" type="ORF">IAD26_09830</name>
</gene>
<accession>A0A9D1SRT9</accession>
<dbReference type="AlphaFoldDB" id="A0A9D1SRT9"/>
<proteinExistence type="predicted"/>
<sequence length="336" mass="38009">MLRKPFEIAFHLNENIFMRKISVILAILFLFASNPTNPVFCAESEDTVSVSTEEEMFAPVDLDLTDYTHLNKENKNKKFKLSAEKEGKPSYVKNSGQIWDEDMLFRYNFYADSTNLRVLPAYGSLGSYVTRNLDENTTVMVGQDYISEINGDTVNFSYDSYSYYTSGARIDGQEKNFNYSVGAFNETDTQNQELAAIVSTKPTSILNSKGKFYVGGGVFSNLRSDVNFNTTGAFAQYKNDKFSVGAQVSNSSYSKSGYSGYSKAHLLTKYKVNDHLTLKNKIIRNFDVDEIQGEIGVVYNPLKDTDRLQLEVTAANYQSQNVITRQRLKFSTSFKF</sequence>
<name>A0A9D1SRT9_9CLOT</name>
<dbReference type="EMBL" id="DVOD01000071">
    <property type="protein sequence ID" value="HIU93413.1"/>
    <property type="molecule type" value="Genomic_DNA"/>
</dbReference>
<comment type="caution">
    <text evidence="1">The sequence shown here is derived from an EMBL/GenBank/DDBJ whole genome shotgun (WGS) entry which is preliminary data.</text>
</comment>
<evidence type="ECO:0000313" key="2">
    <source>
        <dbReference type="Proteomes" id="UP000886748"/>
    </source>
</evidence>
<evidence type="ECO:0000313" key="1">
    <source>
        <dbReference type="EMBL" id="HIU93413.1"/>
    </source>
</evidence>
<reference evidence="1" key="1">
    <citation type="submission" date="2020-10" db="EMBL/GenBank/DDBJ databases">
        <authorList>
            <person name="Gilroy R."/>
        </authorList>
    </citation>
    <scope>NUCLEOTIDE SEQUENCE</scope>
    <source>
        <strain evidence="1">CHK154-7741</strain>
    </source>
</reference>
<protein>
    <submittedName>
        <fullName evidence="1">Uncharacterized protein</fullName>
    </submittedName>
</protein>